<organism evidence="1">
    <name type="scientific">Anopheles braziliensis</name>
    <dbReference type="NCBI Taxonomy" id="58242"/>
    <lineage>
        <taxon>Eukaryota</taxon>
        <taxon>Metazoa</taxon>
        <taxon>Ecdysozoa</taxon>
        <taxon>Arthropoda</taxon>
        <taxon>Hexapoda</taxon>
        <taxon>Insecta</taxon>
        <taxon>Pterygota</taxon>
        <taxon>Neoptera</taxon>
        <taxon>Endopterygota</taxon>
        <taxon>Diptera</taxon>
        <taxon>Nematocera</taxon>
        <taxon>Culicoidea</taxon>
        <taxon>Culicidae</taxon>
        <taxon>Anophelinae</taxon>
        <taxon>Anopheles</taxon>
    </lineage>
</organism>
<reference evidence="1" key="1">
    <citation type="submission" date="2018-01" db="EMBL/GenBank/DDBJ databases">
        <title>An insight into the sialome of Amazonian anophelines.</title>
        <authorList>
            <person name="Ribeiro J.M."/>
            <person name="Scarpassa V."/>
            <person name="Calvo E."/>
        </authorList>
    </citation>
    <scope>NUCLEOTIDE SEQUENCE</scope>
    <source>
        <tissue evidence="1">Salivary glands</tissue>
    </source>
</reference>
<dbReference type="EMBL" id="GGFM01010671">
    <property type="protein sequence ID" value="MBW31422.1"/>
    <property type="molecule type" value="Transcribed_RNA"/>
</dbReference>
<protein>
    <submittedName>
        <fullName evidence="1">Putative secreted peptide</fullName>
    </submittedName>
</protein>
<sequence length="104" mass="9810">MSSSITLSGLGSVAVATAAGTDDTASSISSSPAVCSATGAGVVTSETSAHATEADSSITPPTTSVVVVVAVVPVGSVKIGTAASVVSVGTEDSVSSLFRANCCC</sequence>
<evidence type="ECO:0000313" key="1">
    <source>
        <dbReference type="EMBL" id="MBW31422.1"/>
    </source>
</evidence>
<name>A0A2M3ZSF4_9DIPT</name>
<accession>A0A2M3ZSF4</accession>
<proteinExistence type="predicted"/>
<dbReference type="AlphaFoldDB" id="A0A2M3ZSF4"/>